<gene>
    <name evidence="2" type="ORF">TCE0_018r05512</name>
</gene>
<dbReference type="InterPro" id="IPR013120">
    <property type="entry name" value="FAR_NAD-bd"/>
</dbReference>
<proteinExistence type="predicted"/>
<dbReference type="SUPFAM" id="SSF51735">
    <property type="entry name" value="NAD(P)-binding Rossmann-fold domains"/>
    <property type="match status" value="1"/>
</dbReference>
<dbReference type="Proteomes" id="UP000053095">
    <property type="component" value="Unassembled WGS sequence"/>
</dbReference>
<protein>
    <recommendedName>
        <fullName evidence="1">Thioester reductase (TE) domain-containing protein</fullName>
    </recommendedName>
</protein>
<name>A0A510NVZ4_TALPI</name>
<dbReference type="InterPro" id="IPR036291">
    <property type="entry name" value="NAD(P)-bd_dom_sf"/>
</dbReference>
<dbReference type="Gene3D" id="3.40.50.720">
    <property type="entry name" value="NAD(P)-binding Rossmann-like Domain"/>
    <property type="match status" value="1"/>
</dbReference>
<dbReference type="AlphaFoldDB" id="A0A510NVZ4"/>
<organism evidence="2 3">
    <name type="scientific">Talaromyces pinophilus</name>
    <name type="common">Penicillium pinophilum</name>
    <dbReference type="NCBI Taxonomy" id="128442"/>
    <lineage>
        <taxon>Eukaryota</taxon>
        <taxon>Fungi</taxon>
        <taxon>Dikarya</taxon>
        <taxon>Ascomycota</taxon>
        <taxon>Pezizomycotina</taxon>
        <taxon>Eurotiomycetes</taxon>
        <taxon>Eurotiomycetidae</taxon>
        <taxon>Eurotiales</taxon>
        <taxon>Trichocomaceae</taxon>
        <taxon>Talaromyces</taxon>
        <taxon>Talaromyces sect. Talaromyces</taxon>
    </lineage>
</organism>
<evidence type="ECO:0000313" key="3">
    <source>
        <dbReference type="Proteomes" id="UP000053095"/>
    </source>
</evidence>
<feature type="domain" description="Thioester reductase (TE)" evidence="1">
    <location>
        <begin position="76"/>
        <end position="196"/>
    </location>
</feature>
<accession>A0A510NVZ4</accession>
<dbReference type="EMBL" id="DF933814">
    <property type="protein sequence ID" value="GAM36429.1"/>
    <property type="molecule type" value="Genomic_DNA"/>
</dbReference>
<evidence type="ECO:0000259" key="1">
    <source>
        <dbReference type="Pfam" id="PF07993"/>
    </source>
</evidence>
<keyword evidence="3" id="KW-1185">Reference proteome</keyword>
<evidence type="ECO:0000313" key="2">
    <source>
        <dbReference type="EMBL" id="GAM36429.1"/>
    </source>
</evidence>
<dbReference type="Pfam" id="PF07993">
    <property type="entry name" value="NAD_binding_4"/>
    <property type="match status" value="1"/>
</dbReference>
<sequence length="322" mass="35894">MRVNLRDIEEMILKTAKGSLSEVVVVSVLALDKEGCESLVGHVVFGSDTAADPEAFLRGLLDDLPLPQYMCPRVADSTIHSAAEVSHLKSYSNLHDTNVASTKELTRLCLPRRIPIHYVSTAGVAMFAVGDTFDEVSASSTPPPTDGGDGYSASKWASERFLERVNAAFDLPVWIHRPSGIMRPPNEKHNQDALLLSILHFSKRSELCQRLTSSKGHWIVFIENVSRNIVKDVLENNPWTPNGLSYIHQTGDIVIPLDQMKEYIERESEEPLPVVEKLTLTEWAERAELVGLHSSLANVLKNADQIGILQMHIPKLVRKYRN</sequence>
<reference evidence="3" key="1">
    <citation type="journal article" date="2015" name="Genome Announc.">
        <title>Draft genome sequence of Talaromyces cellulolyticus strain Y-94, a source of lignocellulosic biomass-degrading enzymes.</title>
        <authorList>
            <person name="Fujii T."/>
            <person name="Koike H."/>
            <person name="Sawayama S."/>
            <person name="Yano S."/>
            <person name="Inoue H."/>
        </authorList>
    </citation>
    <scope>NUCLEOTIDE SEQUENCE [LARGE SCALE GENOMIC DNA]</scope>
    <source>
        <strain evidence="3">Y-94</strain>
    </source>
</reference>